<dbReference type="PROSITE" id="PS50146">
    <property type="entry name" value="DAGK"/>
    <property type="match status" value="1"/>
</dbReference>
<evidence type="ECO:0000313" key="4">
    <source>
        <dbReference type="Proteomes" id="UP000481858"/>
    </source>
</evidence>
<dbReference type="GO" id="GO:0046512">
    <property type="term" value="P:sphingosine biosynthetic process"/>
    <property type="evidence" value="ECO:0007669"/>
    <property type="project" value="TreeGrafter"/>
</dbReference>
<dbReference type="GO" id="GO:0001727">
    <property type="term" value="F:lipid kinase activity"/>
    <property type="evidence" value="ECO:0007669"/>
    <property type="project" value="TreeGrafter"/>
</dbReference>
<accession>A0A7C8MXS0</accession>
<evidence type="ECO:0000313" key="3">
    <source>
        <dbReference type="EMBL" id="KAF2971093.1"/>
    </source>
</evidence>
<organism evidence="3 4">
    <name type="scientific">Xylaria multiplex</name>
    <dbReference type="NCBI Taxonomy" id="323545"/>
    <lineage>
        <taxon>Eukaryota</taxon>
        <taxon>Fungi</taxon>
        <taxon>Dikarya</taxon>
        <taxon>Ascomycota</taxon>
        <taxon>Pezizomycotina</taxon>
        <taxon>Sordariomycetes</taxon>
        <taxon>Xylariomycetidae</taxon>
        <taxon>Xylariales</taxon>
        <taxon>Xylariaceae</taxon>
        <taxon>Xylaria</taxon>
    </lineage>
</organism>
<sequence length="503" mass="55399">MPTDSSSSQDVAKLPNPEEVICVLKKQSPTGDIYEIFSLEQGEQDGKPYFALRRQSYSKSDAAENEALQYLVDTFGIKDPPVHLRPSQQRRLHVVVSTHSGTGLSTHFYENTLAPLLEAFGLTASGESEQGVTGQQDSYHLLITQNAESVKDFARSLAALDRDEKNIEHTVVLLSGDGGVVDILNAYTADKEDADSQGQPLIAVLPLGTGNALFHSLNKTVKTPAASDLVQGLRTLLRGRAAPLPSFKATFPEGSRTITYSETSTPTPTVDGSTKAIDSTPSLGEQTEYVTHLYGVVVASYGFHSQLVWESDTPEYRKHGAKRFQMVAAELLKESHAYRATVEITRSYFVTDKEIIGVRELDREQHAYILVTPVSNLEKTFCISPDSRPLDGKLRIVHFGPVDGAKTMEIMMAAYDGGKHVDMRWEGKKAQGQDGEVREERVGYHEINEVKITTQEEDARWRKVCIDGTIVEIPSGGYMVVSKEARRHLRVLVDDSTAPESAS</sequence>
<gene>
    <name evidence="3" type="ORF">GQX73_g2421</name>
</gene>
<dbReference type="Pfam" id="PF00781">
    <property type="entry name" value="DAGK_cat"/>
    <property type="match status" value="1"/>
</dbReference>
<dbReference type="InterPro" id="IPR001206">
    <property type="entry name" value="Diacylglycerol_kinase_cat_dom"/>
</dbReference>
<keyword evidence="4" id="KW-1185">Reference proteome</keyword>
<dbReference type="OrthoDB" id="3853857at2759"/>
<dbReference type="GO" id="GO:0016020">
    <property type="term" value="C:membrane"/>
    <property type="evidence" value="ECO:0007669"/>
    <property type="project" value="TreeGrafter"/>
</dbReference>
<evidence type="ECO:0000256" key="1">
    <source>
        <dbReference type="SAM" id="MobiDB-lite"/>
    </source>
</evidence>
<dbReference type="Gene3D" id="3.40.50.10330">
    <property type="entry name" value="Probable inorganic polyphosphate/atp-NAD kinase, domain 1"/>
    <property type="match status" value="1"/>
</dbReference>
<evidence type="ECO:0000259" key="2">
    <source>
        <dbReference type="PROSITE" id="PS50146"/>
    </source>
</evidence>
<dbReference type="Proteomes" id="UP000481858">
    <property type="component" value="Unassembled WGS sequence"/>
</dbReference>
<dbReference type="AlphaFoldDB" id="A0A7C8MXS0"/>
<reference evidence="3 4" key="1">
    <citation type="submission" date="2019-12" db="EMBL/GenBank/DDBJ databases">
        <title>Draft genome sequence of the ascomycete Xylaria multiplex DSM 110363.</title>
        <authorList>
            <person name="Buettner E."/>
            <person name="Kellner H."/>
        </authorList>
    </citation>
    <scope>NUCLEOTIDE SEQUENCE [LARGE SCALE GENOMIC DNA]</scope>
    <source>
        <strain evidence="3 4">DSM 110363</strain>
    </source>
</reference>
<name>A0A7C8MXS0_9PEZI</name>
<dbReference type="EMBL" id="WUBL01000016">
    <property type="protein sequence ID" value="KAF2971093.1"/>
    <property type="molecule type" value="Genomic_DNA"/>
</dbReference>
<dbReference type="Gene3D" id="2.60.200.40">
    <property type="match status" value="1"/>
</dbReference>
<dbReference type="InterPro" id="IPR017438">
    <property type="entry name" value="ATP-NAD_kinase_N"/>
</dbReference>
<protein>
    <recommendedName>
        <fullName evidence="2">DAGKc domain-containing protein</fullName>
    </recommendedName>
</protein>
<dbReference type="GO" id="GO:0005737">
    <property type="term" value="C:cytoplasm"/>
    <property type="evidence" value="ECO:0007669"/>
    <property type="project" value="TreeGrafter"/>
</dbReference>
<dbReference type="InterPro" id="IPR016064">
    <property type="entry name" value="NAD/diacylglycerol_kinase_sf"/>
</dbReference>
<comment type="caution">
    <text evidence="3">The sequence shown here is derived from an EMBL/GenBank/DDBJ whole genome shotgun (WGS) entry which is preliminary data.</text>
</comment>
<dbReference type="PANTHER" id="PTHR12358">
    <property type="entry name" value="SPHINGOSINE KINASE"/>
    <property type="match status" value="1"/>
</dbReference>
<feature type="region of interest" description="Disordered" evidence="1">
    <location>
        <begin position="258"/>
        <end position="280"/>
    </location>
</feature>
<dbReference type="InterPro" id="IPR050187">
    <property type="entry name" value="Lipid_Phosphate_FormReg"/>
</dbReference>
<dbReference type="SUPFAM" id="SSF111331">
    <property type="entry name" value="NAD kinase/diacylglycerol kinase-like"/>
    <property type="match status" value="1"/>
</dbReference>
<dbReference type="InParanoid" id="A0A7C8MXS0"/>
<proteinExistence type="predicted"/>
<feature type="domain" description="DAGKc" evidence="2">
    <location>
        <begin position="87"/>
        <end position="253"/>
    </location>
</feature>
<dbReference type="PANTHER" id="PTHR12358:SF108">
    <property type="entry name" value="DAGKC DOMAIN-CONTAINING PROTEIN"/>
    <property type="match status" value="1"/>
</dbReference>